<dbReference type="InterPro" id="IPR036691">
    <property type="entry name" value="Endo/exonu/phosph_ase_sf"/>
</dbReference>
<proteinExistence type="predicted"/>
<protein>
    <recommendedName>
        <fullName evidence="1">Endonuclease/exonuclease/phosphatase domain-containing protein</fullName>
    </recommendedName>
</protein>
<sequence>MIRVNALAMVKIVASQNTYIAQLEGRLQEMERILTVKATSQQAPIDEAVARDQVKNLPGNKVSSTISYADKVRNGATSERIKSVNRNKVTKKFVTTVKPKEEATSSADTRKVVQTKLDIRKLKIGVKQLSNSILCFNFDFISINEPYVFDNTITAIPFHYTIVAADCGPRAALVIKSNLETQTILVTRDIVIVHLIISGSDCLLISTYCPPKGNLALNLEVIQAFLMKYPHFKTFICGDFNAKSRVWGKRNVDARGTQILAFCNAMDLTIQNSPSSLPTFDCSRGQSWIDLLLTKNLDTGISMEVTDD</sequence>
<evidence type="ECO:0000259" key="1">
    <source>
        <dbReference type="Pfam" id="PF14529"/>
    </source>
</evidence>
<dbReference type="GO" id="GO:0016887">
    <property type="term" value="F:ATP hydrolysis activity"/>
    <property type="evidence" value="ECO:0007669"/>
    <property type="project" value="InterPro"/>
</dbReference>
<dbReference type="Gene3D" id="3.60.10.10">
    <property type="entry name" value="Endonuclease/exonuclease/phosphatase"/>
    <property type="match status" value="1"/>
</dbReference>
<dbReference type="Pfam" id="PF14529">
    <property type="entry name" value="Exo_endo_phos_2"/>
    <property type="match status" value="1"/>
</dbReference>
<dbReference type="Proteomes" id="UP001054837">
    <property type="component" value="Unassembled WGS sequence"/>
</dbReference>
<name>A0AAV4V5C8_9ARAC</name>
<dbReference type="PANTHER" id="PTHR33273">
    <property type="entry name" value="DOMAIN-CONTAINING PROTEIN, PUTATIVE-RELATED"/>
    <property type="match status" value="1"/>
</dbReference>
<evidence type="ECO:0000313" key="2">
    <source>
        <dbReference type="EMBL" id="GIY65161.1"/>
    </source>
</evidence>
<feature type="domain" description="Endonuclease/exonuclease/phosphatase" evidence="1">
    <location>
        <begin position="203"/>
        <end position="296"/>
    </location>
</feature>
<dbReference type="GO" id="GO:0005524">
    <property type="term" value="F:ATP binding"/>
    <property type="evidence" value="ECO:0007669"/>
    <property type="project" value="InterPro"/>
</dbReference>
<dbReference type="PROSITE" id="PS00674">
    <property type="entry name" value="AAA"/>
    <property type="match status" value="1"/>
</dbReference>
<dbReference type="EMBL" id="BPLQ01012397">
    <property type="protein sequence ID" value="GIY65161.1"/>
    <property type="molecule type" value="Genomic_DNA"/>
</dbReference>
<feature type="non-terminal residue" evidence="2">
    <location>
        <position position="308"/>
    </location>
</feature>
<keyword evidence="3" id="KW-1185">Reference proteome</keyword>
<dbReference type="InterPro" id="IPR005135">
    <property type="entry name" value="Endo/exonuclease/phosphatase"/>
</dbReference>
<comment type="caution">
    <text evidence="2">The sequence shown here is derived from an EMBL/GenBank/DDBJ whole genome shotgun (WGS) entry which is preliminary data.</text>
</comment>
<dbReference type="SUPFAM" id="SSF56219">
    <property type="entry name" value="DNase I-like"/>
    <property type="match status" value="1"/>
</dbReference>
<dbReference type="InterPro" id="IPR003960">
    <property type="entry name" value="ATPase_AAA_CS"/>
</dbReference>
<organism evidence="2 3">
    <name type="scientific">Caerostris darwini</name>
    <dbReference type="NCBI Taxonomy" id="1538125"/>
    <lineage>
        <taxon>Eukaryota</taxon>
        <taxon>Metazoa</taxon>
        <taxon>Ecdysozoa</taxon>
        <taxon>Arthropoda</taxon>
        <taxon>Chelicerata</taxon>
        <taxon>Arachnida</taxon>
        <taxon>Araneae</taxon>
        <taxon>Araneomorphae</taxon>
        <taxon>Entelegynae</taxon>
        <taxon>Araneoidea</taxon>
        <taxon>Araneidae</taxon>
        <taxon>Caerostris</taxon>
    </lineage>
</organism>
<dbReference type="PANTHER" id="PTHR33273:SF4">
    <property type="entry name" value="ENDONUCLEASE_EXONUCLEASE_PHOSPHATASE DOMAIN-CONTAINING PROTEIN"/>
    <property type="match status" value="1"/>
</dbReference>
<gene>
    <name evidence="2" type="primary">DI617_08965</name>
    <name evidence="2" type="ORF">CDAR_437241</name>
</gene>
<evidence type="ECO:0000313" key="3">
    <source>
        <dbReference type="Proteomes" id="UP001054837"/>
    </source>
</evidence>
<accession>A0AAV4V5C8</accession>
<dbReference type="AlphaFoldDB" id="A0AAV4V5C8"/>
<reference evidence="2 3" key="1">
    <citation type="submission" date="2021-06" db="EMBL/GenBank/DDBJ databases">
        <title>Caerostris darwini draft genome.</title>
        <authorList>
            <person name="Kono N."/>
            <person name="Arakawa K."/>
        </authorList>
    </citation>
    <scope>NUCLEOTIDE SEQUENCE [LARGE SCALE GENOMIC DNA]</scope>
</reference>